<keyword evidence="1" id="KW-1133">Transmembrane helix</keyword>
<dbReference type="Proteomes" id="UP000441585">
    <property type="component" value="Unassembled WGS sequence"/>
</dbReference>
<evidence type="ECO:0000256" key="1">
    <source>
        <dbReference type="SAM" id="Phobius"/>
    </source>
</evidence>
<keyword evidence="1" id="KW-0472">Membrane</keyword>
<evidence type="ECO:0000313" key="3">
    <source>
        <dbReference type="Proteomes" id="UP000441585"/>
    </source>
</evidence>
<accession>A0A6I2M4J7</accession>
<comment type="caution">
    <text evidence="2">The sequence shown here is derived from an EMBL/GenBank/DDBJ whole genome shotgun (WGS) entry which is preliminary data.</text>
</comment>
<feature type="transmembrane region" description="Helical" evidence="1">
    <location>
        <begin position="34"/>
        <end position="54"/>
    </location>
</feature>
<dbReference type="RefSeq" id="WP_070876846.1">
    <property type="nucleotide sequence ID" value="NZ_CAJFZX010000007.1"/>
</dbReference>
<proteinExistence type="predicted"/>
<dbReference type="AlphaFoldDB" id="A0A6I2M4J7"/>
<protein>
    <submittedName>
        <fullName evidence="2">Uncharacterized protein</fullName>
    </submittedName>
</protein>
<feature type="transmembrane region" description="Helical" evidence="1">
    <location>
        <begin position="7"/>
        <end position="28"/>
    </location>
</feature>
<dbReference type="EMBL" id="WKKF01000001">
    <property type="protein sequence ID" value="MRX53045.1"/>
    <property type="molecule type" value="Genomic_DNA"/>
</dbReference>
<reference evidence="2 3" key="1">
    <citation type="submission" date="2019-11" db="EMBL/GenBank/DDBJ databases">
        <title>Bacillus idriensis genome.</title>
        <authorList>
            <person name="Konopka E.N."/>
            <person name="Newman J.D."/>
        </authorList>
    </citation>
    <scope>NUCLEOTIDE SEQUENCE [LARGE SCALE GENOMIC DNA]</scope>
    <source>
        <strain evidence="2 3">DSM 19097</strain>
    </source>
</reference>
<organism evidence="2 3">
    <name type="scientific">Metabacillus idriensis</name>
    <dbReference type="NCBI Taxonomy" id="324768"/>
    <lineage>
        <taxon>Bacteria</taxon>
        <taxon>Bacillati</taxon>
        <taxon>Bacillota</taxon>
        <taxon>Bacilli</taxon>
        <taxon>Bacillales</taxon>
        <taxon>Bacillaceae</taxon>
        <taxon>Metabacillus</taxon>
    </lineage>
</organism>
<sequence length="131" mass="14835">MIYIFTLILYAVTLGFIGLGIFMLFTGYEKKKTIIVLIIALILVIVGLSINKLIPASDGERTINVDNKAVSEIDGGYQCVLKDDYLEMDFRYETGDKAKAETYCDQFNQGEEYTINYVREDGVNLIQKLIN</sequence>
<gene>
    <name evidence="2" type="ORF">GJU41_03605</name>
</gene>
<name>A0A6I2M4J7_9BACI</name>
<keyword evidence="3" id="KW-1185">Reference proteome</keyword>
<keyword evidence="1" id="KW-0812">Transmembrane</keyword>
<evidence type="ECO:0000313" key="2">
    <source>
        <dbReference type="EMBL" id="MRX53045.1"/>
    </source>
</evidence>